<evidence type="ECO:0000256" key="10">
    <source>
        <dbReference type="SAM" id="MobiDB-lite"/>
    </source>
</evidence>
<reference evidence="13" key="1">
    <citation type="journal article" date="2023" name="Mol. Phylogenet. Evol.">
        <title>Genome-scale phylogeny and comparative genomics of the fungal order Sordariales.</title>
        <authorList>
            <person name="Hensen N."/>
            <person name="Bonometti L."/>
            <person name="Westerberg I."/>
            <person name="Brannstrom I.O."/>
            <person name="Guillou S."/>
            <person name="Cros-Aarteil S."/>
            <person name="Calhoun S."/>
            <person name="Haridas S."/>
            <person name="Kuo A."/>
            <person name="Mondo S."/>
            <person name="Pangilinan J."/>
            <person name="Riley R."/>
            <person name="LaButti K."/>
            <person name="Andreopoulos B."/>
            <person name="Lipzen A."/>
            <person name="Chen C."/>
            <person name="Yan M."/>
            <person name="Daum C."/>
            <person name="Ng V."/>
            <person name="Clum A."/>
            <person name="Steindorff A."/>
            <person name="Ohm R.A."/>
            <person name="Martin F."/>
            <person name="Silar P."/>
            <person name="Natvig D.O."/>
            <person name="Lalanne C."/>
            <person name="Gautier V."/>
            <person name="Ament-Velasquez S.L."/>
            <person name="Kruys A."/>
            <person name="Hutchinson M.I."/>
            <person name="Powell A.J."/>
            <person name="Barry K."/>
            <person name="Miller A.N."/>
            <person name="Grigoriev I.V."/>
            <person name="Debuchy R."/>
            <person name="Gladieux P."/>
            <person name="Hiltunen Thoren M."/>
            <person name="Johannesson H."/>
        </authorList>
    </citation>
    <scope>NUCLEOTIDE SEQUENCE</scope>
    <source>
        <strain evidence="13">CBS 560.94</strain>
    </source>
</reference>
<keyword evidence="5" id="KW-0548">Nucleotidyltransferase</keyword>
<proteinExistence type="inferred from homology"/>
<feature type="domain" description="DNA polymerase alpha/delta/epsilon subunit B" evidence="11">
    <location>
        <begin position="229"/>
        <end position="482"/>
    </location>
</feature>
<dbReference type="InterPro" id="IPR024826">
    <property type="entry name" value="DNA_pol_delta/II_ssu"/>
</dbReference>
<dbReference type="GO" id="GO:0006273">
    <property type="term" value="P:lagging strand elongation"/>
    <property type="evidence" value="ECO:0007669"/>
    <property type="project" value="UniProtKB-ARBA"/>
</dbReference>
<evidence type="ECO:0000313" key="13">
    <source>
        <dbReference type="EMBL" id="KAK3350941.1"/>
    </source>
</evidence>
<protein>
    <recommendedName>
        <fullName evidence="3">DNA-directed DNA polymerase</fullName>
        <ecNumber evidence="3">2.7.7.7</ecNumber>
    </recommendedName>
</protein>
<dbReference type="Pfam" id="PF04042">
    <property type="entry name" value="DNA_pol_E_B"/>
    <property type="match status" value="1"/>
</dbReference>
<dbReference type="GO" id="GO:0006281">
    <property type="term" value="P:DNA repair"/>
    <property type="evidence" value="ECO:0007669"/>
    <property type="project" value="UniProtKB-ARBA"/>
</dbReference>
<dbReference type="RefSeq" id="XP_062684236.1">
    <property type="nucleotide sequence ID" value="XM_062827705.1"/>
</dbReference>
<feature type="region of interest" description="Disordered" evidence="10">
    <location>
        <begin position="293"/>
        <end position="317"/>
    </location>
</feature>
<comment type="similarity">
    <text evidence="2">Belongs to the DNA polymerase delta/II small subunit family.</text>
</comment>
<accession>A0AAE0JKA0</accession>
<evidence type="ECO:0000256" key="7">
    <source>
        <dbReference type="ARBA" id="ARBA00022932"/>
    </source>
</evidence>
<evidence type="ECO:0000256" key="9">
    <source>
        <dbReference type="ARBA" id="ARBA00049244"/>
    </source>
</evidence>
<dbReference type="InterPro" id="IPR007185">
    <property type="entry name" value="DNA_pol_a/d/e_bsu"/>
</dbReference>
<sequence length="525" mass="58310">MVTLDEVLGSGLLQKPSGDAPEALQRQITNYKPLQTFQLEKTRPYQQQYADIYFLRLTKIRPAVEAAASAAWEGTVLGGEKVKKVERVLDVRQGELCWVAGTVYMDMPLKPSILEDVSKDRWISAPTSVGHYYSGNVDDSIMLEDDSGRIRLVGNALQNHFMVTGCIVAVMGTENANGEFEVIDLLFAELPPQPERWSLSKGKKEDSEDIEMMDASFSGHPSKPPSKKIAIVSGLEFSNADTPYAMELNLLLEYLLGEALDPSTQRDELSHITRLIIAGNSISTTAAEHTKPAAAFDTTTPTNKFAPPNQHKKYGYDSSSYNPIPSQLFDNFLSELLPTMPVTLLPGALDPANASYPQQPIHPAMFPQSRTYMSPPKVGVGKDRDVPEEEEPGWFDNVTNPWEGEIEGWRVLGTGGQNLDDVFKYVESEDRLGMMEAMCRWRCVAPTAPDTLWSYPFQEDEPFVIKECPHLFFVGCQPEFGTKVTHGPDGQAVRLIAVPSFSETREVVLVDTETLDVERVKIVAE</sequence>
<evidence type="ECO:0000256" key="6">
    <source>
        <dbReference type="ARBA" id="ARBA00022705"/>
    </source>
</evidence>
<dbReference type="Gene3D" id="2.40.50.430">
    <property type="match status" value="1"/>
</dbReference>
<evidence type="ECO:0000313" key="14">
    <source>
        <dbReference type="Proteomes" id="UP001278500"/>
    </source>
</evidence>
<organism evidence="13 14">
    <name type="scientific">Neurospora tetraspora</name>
    <dbReference type="NCBI Taxonomy" id="94610"/>
    <lineage>
        <taxon>Eukaryota</taxon>
        <taxon>Fungi</taxon>
        <taxon>Dikarya</taxon>
        <taxon>Ascomycota</taxon>
        <taxon>Pezizomycotina</taxon>
        <taxon>Sordariomycetes</taxon>
        <taxon>Sordariomycetidae</taxon>
        <taxon>Sordariales</taxon>
        <taxon>Sordariaceae</taxon>
        <taxon>Neurospora</taxon>
    </lineage>
</organism>
<dbReference type="Proteomes" id="UP001278500">
    <property type="component" value="Unassembled WGS sequence"/>
</dbReference>
<evidence type="ECO:0000259" key="12">
    <source>
        <dbReference type="Pfam" id="PF18018"/>
    </source>
</evidence>
<dbReference type="PANTHER" id="PTHR10416:SF0">
    <property type="entry name" value="DNA POLYMERASE DELTA SUBUNIT 2"/>
    <property type="match status" value="1"/>
</dbReference>
<evidence type="ECO:0000259" key="11">
    <source>
        <dbReference type="Pfam" id="PF04042"/>
    </source>
</evidence>
<reference evidence="13" key="2">
    <citation type="submission" date="2023-06" db="EMBL/GenBank/DDBJ databases">
        <authorList>
            <consortium name="Lawrence Berkeley National Laboratory"/>
            <person name="Haridas S."/>
            <person name="Hensen N."/>
            <person name="Bonometti L."/>
            <person name="Westerberg I."/>
            <person name="Brannstrom I.O."/>
            <person name="Guillou S."/>
            <person name="Cros-Aarteil S."/>
            <person name="Calhoun S."/>
            <person name="Kuo A."/>
            <person name="Mondo S."/>
            <person name="Pangilinan J."/>
            <person name="Riley R."/>
            <person name="Labutti K."/>
            <person name="Andreopoulos B."/>
            <person name="Lipzen A."/>
            <person name="Chen C."/>
            <person name="Yanf M."/>
            <person name="Daum C."/>
            <person name="Ng V."/>
            <person name="Clum A."/>
            <person name="Steindorff A."/>
            <person name="Ohm R."/>
            <person name="Martin F."/>
            <person name="Silar P."/>
            <person name="Natvig D."/>
            <person name="Lalanne C."/>
            <person name="Gautier V."/>
            <person name="Ament-Velasquez S.L."/>
            <person name="Kruys A."/>
            <person name="Hutchinson M.I."/>
            <person name="Powell A.J."/>
            <person name="Barry K."/>
            <person name="Miller A.N."/>
            <person name="Grigoriev I.V."/>
            <person name="Debuchy R."/>
            <person name="Gladieux P."/>
            <person name="Thoren M.H."/>
            <person name="Johannesson H."/>
        </authorList>
    </citation>
    <scope>NUCLEOTIDE SEQUENCE</scope>
    <source>
        <strain evidence="13">CBS 560.94</strain>
    </source>
</reference>
<dbReference type="Gene3D" id="3.60.21.50">
    <property type="match status" value="1"/>
</dbReference>
<dbReference type="FunFam" id="2.40.50.430:FF:000002">
    <property type="entry name" value="DNA polymerase delta subunit"/>
    <property type="match status" value="1"/>
</dbReference>
<evidence type="ECO:0000256" key="1">
    <source>
        <dbReference type="ARBA" id="ARBA00004123"/>
    </source>
</evidence>
<dbReference type="Pfam" id="PF18018">
    <property type="entry name" value="DNA_pol_D_N"/>
    <property type="match status" value="1"/>
</dbReference>
<comment type="catalytic activity">
    <reaction evidence="9">
        <text>DNA(n) + a 2'-deoxyribonucleoside 5'-triphosphate = DNA(n+1) + diphosphate</text>
        <dbReference type="Rhea" id="RHEA:22508"/>
        <dbReference type="Rhea" id="RHEA-COMP:17339"/>
        <dbReference type="Rhea" id="RHEA-COMP:17340"/>
        <dbReference type="ChEBI" id="CHEBI:33019"/>
        <dbReference type="ChEBI" id="CHEBI:61560"/>
        <dbReference type="ChEBI" id="CHEBI:173112"/>
        <dbReference type="EC" id="2.7.7.7"/>
    </reaction>
</comment>
<keyword evidence="8" id="KW-0539">Nucleus</keyword>
<dbReference type="PANTHER" id="PTHR10416">
    <property type="entry name" value="DNA POLYMERASE DELTA SUBUNIT 2"/>
    <property type="match status" value="1"/>
</dbReference>
<keyword evidence="14" id="KW-1185">Reference proteome</keyword>
<dbReference type="InterPro" id="IPR040663">
    <property type="entry name" value="DNA_pol_D_N"/>
</dbReference>
<dbReference type="GO" id="GO:0003677">
    <property type="term" value="F:DNA binding"/>
    <property type="evidence" value="ECO:0007669"/>
    <property type="project" value="InterPro"/>
</dbReference>
<dbReference type="EC" id="2.7.7.7" evidence="3"/>
<comment type="caution">
    <text evidence="13">The sequence shown here is derived from an EMBL/GenBank/DDBJ whole genome shotgun (WGS) entry which is preliminary data.</text>
</comment>
<evidence type="ECO:0000256" key="2">
    <source>
        <dbReference type="ARBA" id="ARBA00006035"/>
    </source>
</evidence>
<feature type="domain" description="DNA polymerase delta subunit OB-fold" evidence="12">
    <location>
        <begin position="48"/>
        <end position="184"/>
    </location>
</feature>
<evidence type="ECO:0000256" key="4">
    <source>
        <dbReference type="ARBA" id="ARBA00022679"/>
    </source>
</evidence>
<dbReference type="GO" id="GO:0043625">
    <property type="term" value="C:delta DNA polymerase complex"/>
    <property type="evidence" value="ECO:0007669"/>
    <property type="project" value="TreeGrafter"/>
</dbReference>
<evidence type="ECO:0000256" key="3">
    <source>
        <dbReference type="ARBA" id="ARBA00012417"/>
    </source>
</evidence>
<feature type="region of interest" description="Disordered" evidence="10">
    <location>
        <begin position="378"/>
        <end position="399"/>
    </location>
</feature>
<name>A0AAE0JKA0_9PEZI</name>
<dbReference type="GO" id="GO:0003887">
    <property type="term" value="F:DNA-directed DNA polymerase activity"/>
    <property type="evidence" value="ECO:0007669"/>
    <property type="project" value="UniProtKB-KW"/>
</dbReference>
<keyword evidence="6" id="KW-0235">DNA replication</keyword>
<evidence type="ECO:0000256" key="8">
    <source>
        <dbReference type="ARBA" id="ARBA00023242"/>
    </source>
</evidence>
<gene>
    <name evidence="13" type="ORF">B0H65DRAFT_487722</name>
</gene>
<keyword evidence="4" id="KW-0808">Transferase</keyword>
<dbReference type="AlphaFoldDB" id="A0AAE0JKA0"/>
<dbReference type="FunFam" id="3.60.21.50:FF:000006">
    <property type="entry name" value="DNA polymerase delta subunit 2, putative"/>
    <property type="match status" value="1"/>
</dbReference>
<evidence type="ECO:0000256" key="5">
    <source>
        <dbReference type="ARBA" id="ARBA00022695"/>
    </source>
</evidence>
<dbReference type="GeneID" id="87864859"/>
<keyword evidence="7" id="KW-0239">DNA-directed DNA polymerase</keyword>
<comment type="subcellular location">
    <subcellularLocation>
        <location evidence="1">Nucleus</location>
    </subcellularLocation>
</comment>
<dbReference type="EMBL" id="JAUEPP010000002">
    <property type="protein sequence ID" value="KAK3350941.1"/>
    <property type="molecule type" value="Genomic_DNA"/>
</dbReference>